<dbReference type="Gene3D" id="3.40.50.700">
    <property type="entry name" value="NADH:ubiquinone oxidoreductase-like, 20kDa subunit"/>
    <property type="match status" value="1"/>
</dbReference>
<dbReference type="InterPro" id="IPR017896">
    <property type="entry name" value="4Fe4S_Fe-S-bd"/>
</dbReference>
<dbReference type="PROSITE" id="PS51379">
    <property type="entry name" value="4FE4S_FER_2"/>
    <property type="match status" value="2"/>
</dbReference>
<dbReference type="EMBL" id="PGCL01000001">
    <property type="protein sequence ID" value="TAJ45854.1"/>
    <property type="molecule type" value="Genomic_DNA"/>
</dbReference>
<evidence type="ECO:0000256" key="1">
    <source>
        <dbReference type="ARBA" id="ARBA00010870"/>
    </source>
</evidence>
<reference evidence="5 6" key="1">
    <citation type="submission" date="2017-11" db="EMBL/GenBank/DDBJ databases">
        <title>Isolation and Characterization of Methanofollis Species from Methane Seep Offshore SW Taiwan.</title>
        <authorList>
            <person name="Teng N.-H."/>
            <person name="Lai M.-C."/>
            <person name="Chen S.-C."/>
        </authorList>
    </citation>
    <scope>NUCLEOTIDE SEQUENCE [LARGE SCALE GENOMIC DNA]</scope>
    <source>
        <strain evidence="5 6">FWC-SCC2</strain>
    </source>
</reference>
<accession>A0A483CTV9</accession>
<dbReference type="Proteomes" id="UP000292580">
    <property type="component" value="Unassembled WGS sequence"/>
</dbReference>
<dbReference type="PANTHER" id="PTHR42845:SF2">
    <property type="entry name" value="F420-NON-REDUCING HYDROGENASE VHU SUBUNIT G"/>
    <property type="match status" value="1"/>
</dbReference>
<dbReference type="SUPFAM" id="SSF56770">
    <property type="entry name" value="HydA/Nqo6-like"/>
    <property type="match status" value="1"/>
</dbReference>
<dbReference type="PROSITE" id="PS00198">
    <property type="entry name" value="4FE4S_FER_1"/>
    <property type="match status" value="1"/>
</dbReference>
<dbReference type="Pfam" id="PF13237">
    <property type="entry name" value="Fer4_10"/>
    <property type="match status" value="1"/>
</dbReference>
<sequence length="273" mass="30002">MKPSEIEVEEKVENTKEEKPVVEKITVGHVHLSGCTGCLVSFADNYEGLFKILDNYAELVYALTLVDVRHVPEMDVALVEGSVCLQDKSSVDEIKETREKAKVVVALGGCAAYGNITRFARGGQWNQPQMESYVPIGELIDVDLYIPGCAPTPQQIRNVAIMAYLLLKGTDEQKELATAYLKPLMDLAKRGDEACGCDLMYDVINQGLCMGCGTCAAACPVRAITIEYGKPNVDRDLCIKCGACYAQCPRSFFNFDVMNEFEGITELIKGVME</sequence>
<gene>
    <name evidence="5" type="primary">frhG</name>
    <name evidence="5" type="ORF">CUJ86_01525</name>
</gene>
<evidence type="ECO:0000313" key="6">
    <source>
        <dbReference type="Proteomes" id="UP000292580"/>
    </source>
</evidence>
<dbReference type="EC" id="1.12.98.1" evidence="3"/>
<dbReference type="GO" id="GO:0050660">
    <property type="term" value="F:flavin adenine dinucleotide binding"/>
    <property type="evidence" value="ECO:0007669"/>
    <property type="project" value="InterPro"/>
</dbReference>
<dbReference type="PANTHER" id="PTHR42845">
    <property type="entry name" value="COENZYME F420-REDUCING HYDROGENASE, GAMMA SUBUNIT"/>
    <property type="match status" value="1"/>
</dbReference>
<keyword evidence="2" id="KW-0560">Oxidoreductase</keyword>
<dbReference type="GO" id="GO:0051536">
    <property type="term" value="F:iron-sulfur cluster binding"/>
    <property type="evidence" value="ECO:0007669"/>
    <property type="project" value="InterPro"/>
</dbReference>
<dbReference type="NCBIfam" id="TIGR03294">
    <property type="entry name" value="FrhG"/>
    <property type="match status" value="1"/>
</dbReference>
<organism evidence="5 6">
    <name type="scientific">Methanofollis fontis</name>
    <dbReference type="NCBI Taxonomy" id="2052832"/>
    <lineage>
        <taxon>Archaea</taxon>
        <taxon>Methanobacteriati</taxon>
        <taxon>Methanobacteriota</taxon>
        <taxon>Stenosarchaea group</taxon>
        <taxon>Methanomicrobia</taxon>
        <taxon>Methanomicrobiales</taxon>
        <taxon>Methanomicrobiaceae</taxon>
        <taxon>Methanofollis</taxon>
    </lineage>
</organism>
<dbReference type="InterPro" id="IPR051349">
    <property type="entry name" value="Hydrogenase_assoc-protein"/>
</dbReference>
<comment type="caution">
    <text evidence="5">The sequence shown here is derived from an EMBL/GenBank/DDBJ whole genome shotgun (WGS) entry which is preliminary data.</text>
</comment>
<dbReference type="InterPro" id="IPR037024">
    <property type="entry name" value="NiFe_Hase_small_N_sf"/>
</dbReference>
<dbReference type="InterPro" id="IPR017681">
    <property type="entry name" value="Coenz_F420_hydrogenase_gsu"/>
</dbReference>
<dbReference type="Pfam" id="PF01058">
    <property type="entry name" value="Oxidored_q6"/>
    <property type="match status" value="1"/>
</dbReference>
<feature type="domain" description="4Fe-4S ferredoxin-type" evidence="4">
    <location>
        <begin position="230"/>
        <end position="258"/>
    </location>
</feature>
<dbReference type="GO" id="GO:0016151">
    <property type="term" value="F:nickel cation binding"/>
    <property type="evidence" value="ECO:0007669"/>
    <property type="project" value="InterPro"/>
</dbReference>
<evidence type="ECO:0000256" key="3">
    <source>
        <dbReference type="NCBIfam" id="TIGR03294"/>
    </source>
</evidence>
<comment type="similarity">
    <text evidence="1">Belongs to the FrhG family.</text>
</comment>
<dbReference type="InterPro" id="IPR006137">
    <property type="entry name" value="NADH_UbQ_OxRdtase-like_20kDa"/>
</dbReference>
<name>A0A483CTV9_9EURY</name>
<dbReference type="AlphaFoldDB" id="A0A483CTV9"/>
<evidence type="ECO:0000313" key="5">
    <source>
        <dbReference type="EMBL" id="TAJ45854.1"/>
    </source>
</evidence>
<evidence type="ECO:0000259" key="4">
    <source>
        <dbReference type="PROSITE" id="PS51379"/>
    </source>
</evidence>
<dbReference type="InterPro" id="IPR017900">
    <property type="entry name" value="4Fe4S_Fe_S_CS"/>
</dbReference>
<keyword evidence="6" id="KW-1185">Reference proteome</keyword>
<evidence type="ECO:0000256" key="2">
    <source>
        <dbReference type="ARBA" id="ARBA00023002"/>
    </source>
</evidence>
<proteinExistence type="inferred from homology"/>
<protein>
    <recommendedName>
        <fullName evidence="3">Coenzyme F420 hydrogenase subunit gamma</fullName>
        <ecNumber evidence="3">1.12.98.1</ecNumber>
    </recommendedName>
</protein>
<dbReference type="Gene3D" id="3.30.70.20">
    <property type="match status" value="1"/>
</dbReference>
<feature type="domain" description="4Fe-4S ferredoxin-type" evidence="4">
    <location>
        <begin position="200"/>
        <end position="229"/>
    </location>
</feature>
<dbReference type="GO" id="GO:0050454">
    <property type="term" value="F:coenzyme F420 hydrogenase activity"/>
    <property type="evidence" value="ECO:0007669"/>
    <property type="project" value="UniProtKB-EC"/>
</dbReference>